<dbReference type="SUPFAM" id="SSF159034">
    <property type="entry name" value="Mib/herc2 domain-like"/>
    <property type="match status" value="4"/>
</dbReference>
<dbReference type="PROSITE" id="PS01357">
    <property type="entry name" value="ZF_ZZ_1"/>
    <property type="match status" value="1"/>
</dbReference>
<dbReference type="AlphaFoldDB" id="A0AAV2I5A8"/>
<dbReference type="EMBL" id="CAXITT010000457">
    <property type="protein sequence ID" value="CAL1541900.1"/>
    <property type="molecule type" value="Genomic_DNA"/>
</dbReference>
<dbReference type="PROSITE" id="PS50135">
    <property type="entry name" value="ZF_ZZ_2"/>
    <property type="match status" value="2"/>
</dbReference>
<evidence type="ECO:0000259" key="11">
    <source>
        <dbReference type="PROSITE" id="PS51416"/>
    </source>
</evidence>
<dbReference type="SUPFAM" id="SSF57850">
    <property type="entry name" value="RING/U-box"/>
    <property type="match status" value="2"/>
</dbReference>
<keyword evidence="4" id="KW-0479">Metal-binding</keyword>
<keyword evidence="6 9" id="KW-0863">Zinc-finger</keyword>
<comment type="caution">
    <text evidence="12">The sequence shown here is derived from an EMBL/GenBank/DDBJ whole genome shotgun (WGS) entry which is preliminary data.</text>
</comment>
<evidence type="ECO:0000256" key="9">
    <source>
        <dbReference type="PROSITE-ProRule" id="PRU00228"/>
    </source>
</evidence>
<accession>A0AAV2I5A8</accession>
<dbReference type="SMART" id="SM00291">
    <property type="entry name" value="ZnF_ZZ"/>
    <property type="match status" value="2"/>
</dbReference>
<evidence type="ECO:0000256" key="7">
    <source>
        <dbReference type="ARBA" id="ARBA00022786"/>
    </source>
</evidence>
<comment type="subcellular location">
    <subcellularLocation>
        <location evidence="1">Cytoplasm</location>
    </subcellularLocation>
</comment>
<feature type="domain" description="ZZ-type" evidence="10">
    <location>
        <begin position="376"/>
        <end position="428"/>
    </location>
</feature>
<evidence type="ECO:0000256" key="5">
    <source>
        <dbReference type="ARBA" id="ARBA00022737"/>
    </source>
</evidence>
<dbReference type="GO" id="GO:0016567">
    <property type="term" value="P:protein ubiquitination"/>
    <property type="evidence" value="ECO:0007669"/>
    <property type="project" value="InterPro"/>
</dbReference>
<feature type="domain" description="MIB/HERC2" evidence="11">
    <location>
        <begin position="439"/>
        <end position="517"/>
    </location>
</feature>
<protein>
    <submittedName>
        <fullName evidence="12">Uncharacterized protein</fullName>
    </submittedName>
</protein>
<evidence type="ECO:0000256" key="1">
    <source>
        <dbReference type="ARBA" id="ARBA00004496"/>
    </source>
</evidence>
<evidence type="ECO:0000313" key="12">
    <source>
        <dbReference type="EMBL" id="CAL1541900.1"/>
    </source>
</evidence>
<keyword evidence="13" id="KW-1185">Reference proteome</keyword>
<dbReference type="InterPro" id="IPR000433">
    <property type="entry name" value="Znf_ZZ"/>
</dbReference>
<keyword evidence="8" id="KW-0862">Zinc</keyword>
<evidence type="ECO:0000256" key="3">
    <source>
        <dbReference type="ARBA" id="ARBA00022490"/>
    </source>
</evidence>
<dbReference type="Gene3D" id="2.30.30.40">
    <property type="entry name" value="SH3 Domains"/>
    <property type="match status" value="4"/>
</dbReference>
<dbReference type="Gene3D" id="3.30.60.90">
    <property type="match status" value="2"/>
</dbReference>
<evidence type="ECO:0000256" key="2">
    <source>
        <dbReference type="ARBA" id="ARBA00004906"/>
    </source>
</evidence>
<evidence type="ECO:0000256" key="6">
    <source>
        <dbReference type="ARBA" id="ARBA00022771"/>
    </source>
</evidence>
<dbReference type="InterPro" id="IPR037252">
    <property type="entry name" value="Mib_Herc2_sf"/>
</dbReference>
<dbReference type="GO" id="GO:0008270">
    <property type="term" value="F:zinc ion binding"/>
    <property type="evidence" value="ECO:0007669"/>
    <property type="project" value="UniProtKB-KW"/>
</dbReference>
<feature type="domain" description="ZZ-type" evidence="10">
    <location>
        <begin position="72"/>
        <end position="124"/>
    </location>
</feature>
<comment type="pathway">
    <text evidence="2">Protein modification; protein ubiquitination.</text>
</comment>
<proteinExistence type="predicted"/>
<feature type="domain" description="MIB/HERC2" evidence="11">
    <location>
        <begin position="1"/>
        <end position="66"/>
    </location>
</feature>
<reference evidence="12 13" key="1">
    <citation type="submission" date="2024-04" db="EMBL/GenBank/DDBJ databases">
        <authorList>
            <consortium name="Genoscope - CEA"/>
            <person name="William W."/>
        </authorList>
    </citation>
    <scope>NUCLEOTIDE SEQUENCE [LARGE SCALE GENOMIC DNA]</scope>
</reference>
<feature type="domain" description="MIB/HERC2" evidence="11">
    <location>
        <begin position="137"/>
        <end position="214"/>
    </location>
</feature>
<dbReference type="InterPro" id="IPR010606">
    <property type="entry name" value="Mib_Herc2"/>
</dbReference>
<sequence>MRAGHRVVRGPDWNFGHTDGGEGHVGTVVELTRSGKFVAVVWDNGARSNYRAGKGGCYDLHVLESGPIGVKHDTVTCAGCQQDGLVGMRWTCSECHHVSLCTGCYMGDEHDTSHEFIRHDSVSANGVKVPKRSESSSQKHQALGMFSGSVVCRGRDWSCGDKDGGAGGKGMVLGLEDCGSYYRTKVAVLWASGECAYHRLGFRGAVDLKCVRPTSGGNYYKNHLPVLGQMATDVHGDDVDEMLAGLVLQGIVIEQLKRPLVQLLLLNDVMTALQKADEEIKKAQETPTERPQVKQSAPIRVGYRVVRGPDWKHGHEDGGEGHVGTVIDVGGPGLFKPRTGCVSVLWDSGDKMTCRAGREDAFDLRILDNAPGGVSFQSVICDECMKGLIRGVRWKCSICFNLDLCSACYHGDKHDLDHAFWRFDYEWAKRFKVPKRSESIKFEAIGIFPGSVVVRGRDWDKGRQDAGGRGVVIAVTDRNEYSLFGRCEAVVVWGDKSSNTYRLGIEGKVDLKYVKPASGGKFYKHHLPVLGKYEESRIDWKLGDRLKCGHELAISKELNEKLRGGPGIWAVSTHADQFSKYHPLTGSVEDIDEDDNVVLKYDDGVRWRLHPDTLRK</sequence>
<keyword evidence="7" id="KW-0833">Ubl conjugation pathway</keyword>
<evidence type="ECO:0000313" key="13">
    <source>
        <dbReference type="Proteomes" id="UP001497497"/>
    </source>
</evidence>
<evidence type="ECO:0000256" key="4">
    <source>
        <dbReference type="ARBA" id="ARBA00022723"/>
    </source>
</evidence>
<keyword evidence="3" id="KW-0963">Cytoplasm</keyword>
<name>A0AAV2I5A8_LYMST</name>
<dbReference type="GO" id="GO:0004842">
    <property type="term" value="F:ubiquitin-protein transferase activity"/>
    <property type="evidence" value="ECO:0007669"/>
    <property type="project" value="InterPro"/>
</dbReference>
<dbReference type="PANTHER" id="PTHR24202:SF4">
    <property type="entry name" value="E3 UBIQUITIN-PROTEIN LIGASE MIB2-RELATED"/>
    <property type="match status" value="1"/>
</dbReference>
<dbReference type="InterPro" id="IPR043145">
    <property type="entry name" value="Znf_ZZ_sf"/>
</dbReference>
<gene>
    <name evidence="12" type="ORF">GSLYS_00015506001</name>
</gene>
<dbReference type="PROSITE" id="PS51416">
    <property type="entry name" value="MIB_HERC2"/>
    <property type="match status" value="4"/>
</dbReference>
<dbReference type="Pfam" id="PF06701">
    <property type="entry name" value="MIB_HERC2"/>
    <property type="match status" value="4"/>
</dbReference>
<evidence type="ECO:0000256" key="8">
    <source>
        <dbReference type="ARBA" id="ARBA00022833"/>
    </source>
</evidence>
<dbReference type="PANTHER" id="PTHR24202">
    <property type="entry name" value="E3 UBIQUITIN-PROTEIN LIGASE MIB2"/>
    <property type="match status" value="1"/>
</dbReference>
<keyword evidence="5" id="KW-0677">Repeat</keyword>
<feature type="non-terminal residue" evidence="12">
    <location>
        <position position="616"/>
    </location>
</feature>
<dbReference type="Pfam" id="PF00569">
    <property type="entry name" value="ZZ"/>
    <property type="match status" value="2"/>
</dbReference>
<dbReference type="GO" id="GO:0005737">
    <property type="term" value="C:cytoplasm"/>
    <property type="evidence" value="ECO:0007669"/>
    <property type="project" value="UniProtKB-SubCell"/>
</dbReference>
<feature type="domain" description="MIB/HERC2" evidence="11">
    <location>
        <begin position="291"/>
        <end position="370"/>
    </location>
</feature>
<organism evidence="12 13">
    <name type="scientific">Lymnaea stagnalis</name>
    <name type="common">Great pond snail</name>
    <name type="synonym">Helix stagnalis</name>
    <dbReference type="NCBI Taxonomy" id="6523"/>
    <lineage>
        <taxon>Eukaryota</taxon>
        <taxon>Metazoa</taxon>
        <taxon>Spiralia</taxon>
        <taxon>Lophotrochozoa</taxon>
        <taxon>Mollusca</taxon>
        <taxon>Gastropoda</taxon>
        <taxon>Heterobranchia</taxon>
        <taxon>Euthyneura</taxon>
        <taxon>Panpulmonata</taxon>
        <taxon>Hygrophila</taxon>
        <taxon>Lymnaeoidea</taxon>
        <taxon>Lymnaeidae</taxon>
        <taxon>Lymnaea</taxon>
    </lineage>
</organism>
<dbReference type="Proteomes" id="UP001497497">
    <property type="component" value="Unassembled WGS sequence"/>
</dbReference>
<evidence type="ECO:0000259" key="10">
    <source>
        <dbReference type="PROSITE" id="PS50135"/>
    </source>
</evidence>